<organism evidence="1 2">
    <name type="scientific">Gossypium barbadense</name>
    <name type="common">Sea Island cotton</name>
    <name type="synonym">Hibiscus barbadensis</name>
    <dbReference type="NCBI Taxonomy" id="3634"/>
    <lineage>
        <taxon>Eukaryota</taxon>
        <taxon>Viridiplantae</taxon>
        <taxon>Streptophyta</taxon>
        <taxon>Embryophyta</taxon>
        <taxon>Tracheophyta</taxon>
        <taxon>Spermatophyta</taxon>
        <taxon>Magnoliopsida</taxon>
        <taxon>eudicotyledons</taxon>
        <taxon>Gunneridae</taxon>
        <taxon>Pentapetalae</taxon>
        <taxon>rosids</taxon>
        <taxon>malvids</taxon>
        <taxon>Malvales</taxon>
        <taxon>Malvaceae</taxon>
        <taxon>Malvoideae</taxon>
        <taxon>Gossypium</taxon>
    </lineage>
</organism>
<dbReference type="AlphaFoldDB" id="A0A2P5Y9D8"/>
<accession>A0A2P5Y9D8</accession>
<evidence type="ECO:0000313" key="2">
    <source>
        <dbReference type="Proteomes" id="UP000239757"/>
    </source>
</evidence>
<dbReference type="Proteomes" id="UP000239757">
    <property type="component" value="Unassembled WGS sequence"/>
</dbReference>
<protein>
    <submittedName>
        <fullName evidence="1">Uncharacterized protein</fullName>
    </submittedName>
</protein>
<proteinExistence type="predicted"/>
<evidence type="ECO:0000313" key="1">
    <source>
        <dbReference type="EMBL" id="PPS12195.1"/>
    </source>
</evidence>
<sequence>MPTPKNPNTDGCLYNIPNSCTRLDIHIEVLATIKDGDEGSDNEDQSHCDPHNDFNDLNLDDILEDIDEVGLVEGENVNPHSVRNTDDKDIRRFTHMHVCLYVARPSKVRCKNHMQLHHPFGEIVTHHSGAWWVTQMVMRELYDDWDALYNELQGWVAAMREYVLGKIERPTCCDKAIGGSMEISGHGWVAWRTGNGLKVKMRGFSIAIAHDWYMDLFMAQLPAKANRFHVGVKVSTSLSHNQREEGLREGMRLIWWEKTSTRANLNVERFIDEIYTLQRTLCIRGNKFPVIPDVSNWEVPLPTFEMLPGRSIRRHPKGRSQSTRIQNDMDVRETGEPKLCIVW</sequence>
<reference evidence="1 2" key="1">
    <citation type="submission" date="2015-01" db="EMBL/GenBank/DDBJ databases">
        <title>Genome of allotetraploid Gossypium barbadense reveals genomic plasticity and fiber elongation in cotton evolution.</title>
        <authorList>
            <person name="Chen X."/>
            <person name="Liu X."/>
            <person name="Zhao B."/>
            <person name="Zheng H."/>
            <person name="Hu Y."/>
            <person name="Lu G."/>
            <person name="Yang C."/>
            <person name="Chen J."/>
            <person name="Shan C."/>
            <person name="Zhang L."/>
            <person name="Zhou Y."/>
            <person name="Wang L."/>
            <person name="Guo W."/>
            <person name="Bai Y."/>
            <person name="Ruan J."/>
            <person name="Shangguan X."/>
            <person name="Mao Y."/>
            <person name="Jiang J."/>
            <person name="Zhu Y."/>
            <person name="Lei J."/>
            <person name="Kang H."/>
            <person name="Chen S."/>
            <person name="He X."/>
            <person name="Wang R."/>
            <person name="Wang Y."/>
            <person name="Chen J."/>
            <person name="Wang L."/>
            <person name="Yu S."/>
            <person name="Wang B."/>
            <person name="Wei J."/>
            <person name="Song S."/>
            <person name="Lu X."/>
            <person name="Gao Z."/>
            <person name="Gu W."/>
            <person name="Deng X."/>
            <person name="Ma D."/>
            <person name="Wang S."/>
            <person name="Liang W."/>
            <person name="Fang L."/>
            <person name="Cai C."/>
            <person name="Zhu X."/>
            <person name="Zhou B."/>
            <person name="Zhang Y."/>
            <person name="Chen Z."/>
            <person name="Xu S."/>
            <person name="Zhu R."/>
            <person name="Wang S."/>
            <person name="Zhang T."/>
            <person name="Zhao G."/>
        </authorList>
    </citation>
    <scope>NUCLEOTIDE SEQUENCE [LARGE SCALE GENOMIC DNA]</scope>
    <source>
        <strain evidence="2">cv. Xinhai21</strain>
        <tissue evidence="1">Leaf</tissue>
    </source>
</reference>
<gene>
    <name evidence="1" type="ORF">GOBAR_AA08449</name>
</gene>
<name>A0A2P5Y9D8_GOSBA</name>
<dbReference type="EMBL" id="KZ663510">
    <property type="protein sequence ID" value="PPS12195.1"/>
    <property type="molecule type" value="Genomic_DNA"/>
</dbReference>